<reference evidence="1 2" key="1">
    <citation type="submission" date="2017-05" db="EMBL/GenBank/DDBJ databases">
        <title>Complete and WGS of Bordetella genogroups.</title>
        <authorList>
            <person name="Spilker T."/>
            <person name="LiPuma J."/>
        </authorList>
    </citation>
    <scope>NUCLEOTIDE SEQUENCE [LARGE SCALE GENOMIC DNA]</scope>
    <source>
        <strain evidence="1 2">AU17164</strain>
    </source>
</reference>
<keyword evidence="2" id="KW-1185">Reference proteome</keyword>
<organism evidence="1 2">
    <name type="scientific">Bordetella genomosp. 9</name>
    <dbReference type="NCBI Taxonomy" id="1416803"/>
    <lineage>
        <taxon>Bacteria</taxon>
        <taxon>Pseudomonadati</taxon>
        <taxon>Pseudomonadota</taxon>
        <taxon>Betaproteobacteria</taxon>
        <taxon>Burkholderiales</taxon>
        <taxon>Alcaligenaceae</taxon>
        <taxon>Bordetella</taxon>
    </lineage>
</organism>
<proteinExistence type="predicted"/>
<evidence type="ECO:0000313" key="1">
    <source>
        <dbReference type="EMBL" id="ARP85696.1"/>
    </source>
</evidence>
<protein>
    <recommendedName>
        <fullName evidence="3">Lactate dehydrogenase</fullName>
    </recommendedName>
</protein>
<evidence type="ECO:0000313" key="2">
    <source>
        <dbReference type="Proteomes" id="UP000194139"/>
    </source>
</evidence>
<accession>A0A1W6YXB4</accession>
<dbReference type="AlphaFoldDB" id="A0A1W6YXB4"/>
<dbReference type="Proteomes" id="UP000194139">
    <property type="component" value="Chromosome"/>
</dbReference>
<dbReference type="RefSeq" id="WP_086071748.1">
    <property type="nucleotide sequence ID" value="NZ_CP021109.1"/>
</dbReference>
<dbReference type="EMBL" id="CP021109">
    <property type="protein sequence ID" value="ARP85696.1"/>
    <property type="molecule type" value="Genomic_DNA"/>
</dbReference>
<name>A0A1W6YXB4_9BORD</name>
<evidence type="ECO:0008006" key="3">
    <source>
        <dbReference type="Google" id="ProtNLM"/>
    </source>
</evidence>
<sequence length="542" mass="56413">MQAMLPIAGSALAIQPAATGNTSAASNEATQASVALAPSASVTLTDLQAALAAQTYTPAGSLNPAVASWESEAADTITSIMSRNYAAGTLGGRFAGLGAALMGHLATDGGNYAQSVLRSASADPANATALDQVRRSQLHNQADNQVTLQIQTRGGASVTLTLGSQAGGLAVQIQVSNGTLSDAERNALAGLGAAFQAAIDGLAGEPPTLALEGLTRFDSSVLSSVDLNASFTLADGSAQTLAFHADSQERSVAFTGAIGTVSVNVDMSNAGLIGSAEQQARALDTYVSQIEQAGIRGRGNASLVQMFEDAFTTLNSHYPPQTGAPVAAAGKPIGLDDTDRGMLTGLADFSASVRASDAPSINPLQPDELDTFAYQFSQQTRVEGADARNRSIEQSQQAHLTASYHQSLYPDTPLNLTDKPESQNYYFYQLDDTASSVARIGYRDGALVEASIEQSANRSTRIMKYVMGDLQQDAIMPSQVSRTFDLLDRLGPGEPDNRSPGSLDMAIWRDTLAAASSLALMKTDPALLRAARFDMTAGHTAR</sequence>
<gene>
    <name evidence="1" type="ORF">CAL13_05360</name>
</gene>